<accession>A0ABV5YX57</accession>
<sequence>MHTLLRHVDAAGGAAGVVYALTVAVTAITSVAAPTARRRRDARTTLRLLLPRGHTRKRVTPSRSVPPAR</sequence>
<feature type="transmembrane region" description="Helical" evidence="2">
    <location>
        <begin position="12"/>
        <end position="33"/>
    </location>
</feature>
<dbReference type="EMBL" id="JBHLZP010000536">
    <property type="protein sequence ID" value="MFB9838562.1"/>
    <property type="molecule type" value="Genomic_DNA"/>
</dbReference>
<name>A0ABV5YX57_9ACTN</name>
<evidence type="ECO:0000313" key="4">
    <source>
        <dbReference type="Proteomes" id="UP001589627"/>
    </source>
</evidence>
<reference evidence="3 4" key="1">
    <citation type="submission" date="2024-09" db="EMBL/GenBank/DDBJ databases">
        <authorList>
            <person name="Sun Q."/>
            <person name="Mori K."/>
        </authorList>
    </citation>
    <scope>NUCLEOTIDE SEQUENCE [LARGE SCALE GENOMIC DNA]</scope>
    <source>
        <strain evidence="3 4">TBRC 0563</strain>
    </source>
</reference>
<organism evidence="3 4">
    <name type="scientific">Actinoallomurus acaciae</name>
    <dbReference type="NCBI Taxonomy" id="502577"/>
    <lineage>
        <taxon>Bacteria</taxon>
        <taxon>Bacillati</taxon>
        <taxon>Actinomycetota</taxon>
        <taxon>Actinomycetes</taxon>
        <taxon>Streptosporangiales</taxon>
        <taxon>Thermomonosporaceae</taxon>
        <taxon>Actinoallomurus</taxon>
    </lineage>
</organism>
<keyword evidence="2" id="KW-0812">Transmembrane</keyword>
<gene>
    <name evidence="3" type="ORF">ACFFNX_41090</name>
</gene>
<keyword evidence="4" id="KW-1185">Reference proteome</keyword>
<dbReference type="Proteomes" id="UP001589627">
    <property type="component" value="Unassembled WGS sequence"/>
</dbReference>
<protein>
    <submittedName>
        <fullName evidence="3">Uncharacterized protein</fullName>
    </submittedName>
</protein>
<proteinExistence type="predicted"/>
<dbReference type="RefSeq" id="WP_378211600.1">
    <property type="nucleotide sequence ID" value="NZ_JBHLZP010000536.1"/>
</dbReference>
<keyword evidence="2" id="KW-0472">Membrane</keyword>
<evidence type="ECO:0000256" key="2">
    <source>
        <dbReference type="SAM" id="Phobius"/>
    </source>
</evidence>
<feature type="region of interest" description="Disordered" evidence="1">
    <location>
        <begin position="45"/>
        <end position="69"/>
    </location>
</feature>
<evidence type="ECO:0000313" key="3">
    <source>
        <dbReference type="EMBL" id="MFB9838562.1"/>
    </source>
</evidence>
<keyword evidence="2" id="KW-1133">Transmembrane helix</keyword>
<evidence type="ECO:0000256" key="1">
    <source>
        <dbReference type="SAM" id="MobiDB-lite"/>
    </source>
</evidence>
<comment type="caution">
    <text evidence="3">The sequence shown here is derived from an EMBL/GenBank/DDBJ whole genome shotgun (WGS) entry which is preliminary data.</text>
</comment>